<dbReference type="AlphaFoldDB" id="E1ZCG9"/>
<organism evidence="3">
    <name type="scientific">Chlorella variabilis</name>
    <name type="common">Green alga</name>
    <dbReference type="NCBI Taxonomy" id="554065"/>
    <lineage>
        <taxon>Eukaryota</taxon>
        <taxon>Viridiplantae</taxon>
        <taxon>Chlorophyta</taxon>
        <taxon>core chlorophytes</taxon>
        <taxon>Trebouxiophyceae</taxon>
        <taxon>Chlorellales</taxon>
        <taxon>Chlorellaceae</taxon>
        <taxon>Chlorella clade</taxon>
        <taxon>Chlorella</taxon>
    </lineage>
</organism>
<feature type="transmembrane region" description="Helical" evidence="1">
    <location>
        <begin position="64"/>
        <end position="86"/>
    </location>
</feature>
<feature type="transmembrane region" description="Helical" evidence="1">
    <location>
        <begin position="155"/>
        <end position="173"/>
    </location>
</feature>
<keyword evidence="1" id="KW-0472">Membrane</keyword>
<dbReference type="RefSeq" id="XP_005848346.1">
    <property type="nucleotide sequence ID" value="XM_005848284.1"/>
</dbReference>
<keyword evidence="1" id="KW-0812">Transmembrane</keyword>
<protein>
    <submittedName>
        <fullName evidence="2">Uncharacterized protein</fullName>
    </submittedName>
</protein>
<feature type="transmembrane region" description="Helical" evidence="1">
    <location>
        <begin position="122"/>
        <end position="143"/>
    </location>
</feature>
<evidence type="ECO:0000313" key="2">
    <source>
        <dbReference type="EMBL" id="EFN56244.1"/>
    </source>
</evidence>
<dbReference type="KEGG" id="cvr:CHLNCDRAFT_145051"/>
<accession>E1ZCG9</accession>
<dbReference type="GO" id="GO:0009507">
    <property type="term" value="C:chloroplast"/>
    <property type="evidence" value="ECO:0007669"/>
    <property type="project" value="TreeGrafter"/>
</dbReference>
<dbReference type="Proteomes" id="UP000008141">
    <property type="component" value="Unassembled WGS sequence"/>
</dbReference>
<sequence>MPSQPNFHRTPQGTFGVWSVEPEDVVEVWSYRASLSVVAAAFCAGTLAALAPEDASWAAALQGGGTWLAVAGGSGMAVATALIHIYVAPMKRLLQALLAAGAAGAAYLAAAHPDVPLPAYVAAHPDAVWLVGPAFASLTGICFKEGVCYGKPESLALALLIPCWLLGHLSGLVPQAGEQGLAAATALLLALFAARKYTQPLKDDIGDKSVFEFYKLSEEEQQRRIQEMRQQGVIGDER</sequence>
<evidence type="ECO:0000313" key="3">
    <source>
        <dbReference type="Proteomes" id="UP000008141"/>
    </source>
</evidence>
<feature type="transmembrane region" description="Helical" evidence="1">
    <location>
        <begin position="93"/>
        <end position="110"/>
    </location>
</feature>
<dbReference type="Pfam" id="PF10063">
    <property type="entry name" value="DUF2301"/>
    <property type="match status" value="1"/>
</dbReference>
<dbReference type="PANTHER" id="PTHR36716:SF2">
    <property type="entry name" value="F3H9.20 PROTEIN"/>
    <property type="match status" value="1"/>
</dbReference>
<name>E1ZCG9_CHLVA</name>
<dbReference type="EMBL" id="GL433842">
    <property type="protein sequence ID" value="EFN56244.1"/>
    <property type="molecule type" value="Genomic_DNA"/>
</dbReference>
<dbReference type="eggNOG" id="ENOG502QUPE">
    <property type="taxonomic scope" value="Eukaryota"/>
</dbReference>
<dbReference type="InterPro" id="IPR019275">
    <property type="entry name" value="DUF2301"/>
</dbReference>
<dbReference type="InParanoid" id="E1ZCG9"/>
<dbReference type="PANTHER" id="PTHR36716">
    <property type="entry name" value="F3H9.20 PROTEIN"/>
    <property type="match status" value="1"/>
</dbReference>
<proteinExistence type="predicted"/>
<evidence type="ECO:0000256" key="1">
    <source>
        <dbReference type="SAM" id="Phobius"/>
    </source>
</evidence>
<reference evidence="2 3" key="1">
    <citation type="journal article" date="2010" name="Plant Cell">
        <title>The Chlorella variabilis NC64A genome reveals adaptation to photosymbiosis, coevolution with viruses, and cryptic sex.</title>
        <authorList>
            <person name="Blanc G."/>
            <person name="Duncan G."/>
            <person name="Agarkova I."/>
            <person name="Borodovsky M."/>
            <person name="Gurnon J."/>
            <person name="Kuo A."/>
            <person name="Lindquist E."/>
            <person name="Lucas S."/>
            <person name="Pangilinan J."/>
            <person name="Polle J."/>
            <person name="Salamov A."/>
            <person name="Terry A."/>
            <person name="Yamada T."/>
            <person name="Dunigan D.D."/>
            <person name="Grigoriev I.V."/>
            <person name="Claverie J.M."/>
            <person name="Van Etten J.L."/>
        </authorList>
    </citation>
    <scope>NUCLEOTIDE SEQUENCE [LARGE SCALE GENOMIC DNA]</scope>
    <source>
        <strain evidence="2 3">NC64A</strain>
    </source>
</reference>
<dbReference type="STRING" id="554065.E1ZCG9"/>
<dbReference type="FunCoup" id="E1ZCG9">
    <property type="interactions" value="478"/>
</dbReference>
<dbReference type="GeneID" id="17355796"/>
<gene>
    <name evidence="2" type="ORF">CHLNCDRAFT_145051</name>
</gene>
<keyword evidence="3" id="KW-1185">Reference proteome</keyword>
<keyword evidence="1" id="KW-1133">Transmembrane helix</keyword>
<dbReference type="OrthoDB" id="2020161at2759"/>
<feature type="transmembrane region" description="Helical" evidence="1">
    <location>
        <begin position="33"/>
        <end position="52"/>
    </location>
</feature>
<dbReference type="OMA" id="YFKEAFC"/>